<evidence type="ECO:0000256" key="10">
    <source>
        <dbReference type="ARBA" id="ARBA00077188"/>
    </source>
</evidence>
<feature type="domain" description="START" evidence="13">
    <location>
        <begin position="119"/>
        <end position="301"/>
    </location>
</feature>
<dbReference type="AlphaFoldDB" id="A0A8B9Y690"/>
<organism evidence="14 15">
    <name type="scientific">Bos mutus grunniens</name>
    <name type="common">Wild yak</name>
    <name type="synonym">Bos grunniens</name>
    <dbReference type="NCBI Taxonomy" id="30521"/>
    <lineage>
        <taxon>Eukaryota</taxon>
        <taxon>Metazoa</taxon>
        <taxon>Chordata</taxon>
        <taxon>Craniata</taxon>
        <taxon>Vertebrata</taxon>
        <taxon>Euteleostomi</taxon>
        <taxon>Mammalia</taxon>
        <taxon>Eutheria</taxon>
        <taxon>Laurasiatheria</taxon>
        <taxon>Artiodactyla</taxon>
        <taxon>Ruminantia</taxon>
        <taxon>Pecora</taxon>
        <taxon>Bovidae</taxon>
        <taxon>Bovinae</taxon>
        <taxon>Bos</taxon>
    </lineage>
</organism>
<evidence type="ECO:0000313" key="14">
    <source>
        <dbReference type="Ensembl" id="ENSBGRP00000030890.1"/>
    </source>
</evidence>
<dbReference type="GO" id="GO:0008525">
    <property type="term" value="F:phosphatidylcholine transporter activity"/>
    <property type="evidence" value="ECO:0007669"/>
    <property type="project" value="TreeGrafter"/>
</dbReference>
<comment type="subunit">
    <text evidence="8">Interacts with ACOT13/THEM2.</text>
</comment>
<name>A0A8B9Y690_BOSMU</name>
<dbReference type="GeneTree" id="ENSGT00940000156843"/>
<reference evidence="14" key="3">
    <citation type="submission" date="2025-09" db="UniProtKB">
        <authorList>
            <consortium name="Ensembl"/>
        </authorList>
    </citation>
    <scope>IDENTIFICATION</scope>
</reference>
<evidence type="ECO:0000256" key="2">
    <source>
        <dbReference type="ARBA" id="ARBA00022448"/>
    </source>
</evidence>
<evidence type="ECO:0000256" key="11">
    <source>
        <dbReference type="ARBA" id="ARBA00079049"/>
    </source>
</evidence>
<evidence type="ECO:0000313" key="15">
    <source>
        <dbReference type="Proteomes" id="UP000694520"/>
    </source>
</evidence>
<protein>
    <recommendedName>
        <fullName evidence="9">Phosphatidylcholine transfer protein</fullName>
    </recommendedName>
    <alternativeName>
        <fullName evidence="11">START domain-containing protein 2</fullName>
    </alternativeName>
    <alternativeName>
        <fullName evidence="10">StAR-related lipid transfer protein 2</fullName>
    </alternativeName>
</protein>
<proteinExistence type="predicted"/>
<dbReference type="InterPro" id="IPR041950">
    <property type="entry name" value="STARD2_START"/>
</dbReference>
<dbReference type="SUPFAM" id="SSF55961">
    <property type="entry name" value="Bet v1-like"/>
    <property type="match status" value="1"/>
</dbReference>
<keyword evidence="3" id="KW-0963">Cytoplasm</keyword>
<keyword evidence="4" id="KW-0597">Phosphoprotein</keyword>
<sequence length="302" mass="33804">MQIKSDLSLVLFAVRSRAALGPPNPPGGPLEALPLIGPAPKLPRPRPQPGLGPSPVPASRSGPLSRPASEHDPCLSPLPSGPRGRRCGRMDPGTGAFSEEQFREACAELQRPALSGAAWELLVETQGISVYRLLDQQTGLYAYKVFGVLEDCLPDLLADVYMDLAYRKQWDQYVKELYEKECSGETVVYWQVKYPFPMSNRDYVYVRQRQELDFEGQKVHVILAQSTSEPQFPEKSGVIRVKHYKQRLAIQSDGKKGSKVFMYYFDNPGGQIPSWVINWAAKNGVPNFLKDMVKACQNYKKT</sequence>
<dbReference type="PROSITE" id="PS50848">
    <property type="entry name" value="START"/>
    <property type="match status" value="1"/>
</dbReference>
<dbReference type="PANTHER" id="PTHR19308">
    <property type="entry name" value="PHOSPHATIDYLCHOLINE TRANSFER PROTEIN"/>
    <property type="match status" value="1"/>
</dbReference>
<dbReference type="SMART" id="SM00234">
    <property type="entry name" value="START"/>
    <property type="match status" value="1"/>
</dbReference>
<dbReference type="PANTHER" id="PTHR19308:SF39">
    <property type="entry name" value="PHOSPHATIDYLCHOLINE TRANSFER PROTEIN"/>
    <property type="match status" value="1"/>
</dbReference>
<dbReference type="InterPro" id="IPR023393">
    <property type="entry name" value="START-like_dom_sf"/>
</dbReference>
<dbReference type="FunFam" id="3.30.530.20:FF:000017">
    <property type="entry name" value="Phosphatidylcholine transfer protein, putative"/>
    <property type="match status" value="1"/>
</dbReference>
<evidence type="ECO:0000259" key="13">
    <source>
        <dbReference type="PROSITE" id="PS50848"/>
    </source>
</evidence>
<dbReference type="InterPro" id="IPR002913">
    <property type="entry name" value="START_lipid-bd_dom"/>
</dbReference>
<reference evidence="14" key="2">
    <citation type="submission" date="2025-08" db="UniProtKB">
        <authorList>
            <consortium name="Ensembl"/>
        </authorList>
    </citation>
    <scope>IDENTIFICATION</scope>
</reference>
<evidence type="ECO:0000256" key="5">
    <source>
        <dbReference type="ARBA" id="ARBA00022990"/>
    </source>
</evidence>
<dbReference type="GO" id="GO:0005829">
    <property type="term" value="C:cytosol"/>
    <property type="evidence" value="ECO:0007669"/>
    <property type="project" value="UniProtKB-ARBA"/>
</dbReference>
<evidence type="ECO:0000256" key="9">
    <source>
        <dbReference type="ARBA" id="ARBA00069061"/>
    </source>
</evidence>
<keyword evidence="5" id="KW-0007">Acetylation</keyword>
<keyword evidence="6" id="KW-0445">Lipid transport</keyword>
<feature type="region of interest" description="Disordered" evidence="12">
    <location>
        <begin position="20"/>
        <end position="94"/>
    </location>
</feature>
<comment type="subcellular location">
    <subcellularLocation>
        <location evidence="1">Cytoplasm</location>
    </subcellularLocation>
</comment>
<dbReference type="CDD" id="cd08910">
    <property type="entry name" value="START_STARD2-like"/>
    <property type="match status" value="1"/>
</dbReference>
<dbReference type="Gene3D" id="3.30.530.20">
    <property type="match status" value="1"/>
</dbReference>
<reference evidence="14" key="1">
    <citation type="submission" date="2019-05" db="EMBL/GenBank/DDBJ databases">
        <authorList>
            <person name="Zhang S."/>
            <person name="Liu J."/>
        </authorList>
    </citation>
    <scope>NUCLEOTIDE SEQUENCE [LARGE SCALE GENOMIC DNA]</scope>
</reference>
<feature type="compositionally biased region" description="Low complexity" evidence="12">
    <location>
        <begin position="29"/>
        <end position="39"/>
    </location>
</feature>
<keyword evidence="7" id="KW-0446">Lipid-binding</keyword>
<dbReference type="InterPro" id="IPR051213">
    <property type="entry name" value="START_lipid_transfer"/>
</dbReference>
<evidence type="ECO:0000256" key="7">
    <source>
        <dbReference type="ARBA" id="ARBA00023121"/>
    </source>
</evidence>
<evidence type="ECO:0000256" key="4">
    <source>
        <dbReference type="ARBA" id="ARBA00022553"/>
    </source>
</evidence>
<evidence type="ECO:0000256" key="8">
    <source>
        <dbReference type="ARBA" id="ARBA00063535"/>
    </source>
</evidence>
<keyword evidence="2" id="KW-0813">Transport</keyword>
<evidence type="ECO:0000256" key="3">
    <source>
        <dbReference type="ARBA" id="ARBA00022490"/>
    </source>
</evidence>
<evidence type="ECO:0000256" key="6">
    <source>
        <dbReference type="ARBA" id="ARBA00023055"/>
    </source>
</evidence>
<dbReference type="GO" id="GO:0031210">
    <property type="term" value="F:phosphatidylcholine binding"/>
    <property type="evidence" value="ECO:0007669"/>
    <property type="project" value="TreeGrafter"/>
</dbReference>
<dbReference type="Pfam" id="PF01852">
    <property type="entry name" value="START"/>
    <property type="match status" value="1"/>
</dbReference>
<evidence type="ECO:0000256" key="1">
    <source>
        <dbReference type="ARBA" id="ARBA00004496"/>
    </source>
</evidence>
<feature type="compositionally biased region" description="Pro residues" evidence="12">
    <location>
        <begin position="40"/>
        <end position="56"/>
    </location>
</feature>
<keyword evidence="15" id="KW-1185">Reference proteome</keyword>
<dbReference type="Proteomes" id="UP000694520">
    <property type="component" value="Chromosome 19"/>
</dbReference>
<evidence type="ECO:0000256" key="12">
    <source>
        <dbReference type="SAM" id="MobiDB-lite"/>
    </source>
</evidence>
<accession>A0A8B9Y690</accession>
<dbReference type="Ensembl" id="ENSBGRT00000035733.1">
    <property type="protein sequence ID" value="ENSBGRP00000030890.1"/>
    <property type="gene ID" value="ENSBGRG00000019388.1"/>
</dbReference>